<dbReference type="PANTHER" id="PTHR12428:SF65">
    <property type="entry name" value="CYTOCHROME C OXIDASE ASSEMBLY PROTEIN COX18, MITOCHONDRIAL"/>
    <property type="match status" value="1"/>
</dbReference>
<keyword evidence="4 7" id="KW-1133">Transmembrane helix</keyword>
<dbReference type="EMBL" id="LK052886">
    <property type="protein sequence ID" value="CDR36795.1"/>
    <property type="molecule type" value="Genomic_DNA"/>
</dbReference>
<dbReference type="VEuPathDB" id="FungiDB:BON22_0639"/>
<feature type="transmembrane region" description="Helical" evidence="7">
    <location>
        <begin position="53"/>
        <end position="75"/>
    </location>
</feature>
<dbReference type="GO" id="GO:0032979">
    <property type="term" value="P:protein insertion into mitochondrial inner membrane from matrix"/>
    <property type="evidence" value="ECO:0007669"/>
    <property type="project" value="TreeGrafter"/>
</dbReference>
<evidence type="ECO:0000256" key="2">
    <source>
        <dbReference type="ARBA" id="ARBA00009877"/>
    </source>
</evidence>
<dbReference type="GO" id="GO:0033617">
    <property type="term" value="P:mitochondrial respiratory chain complex IV assembly"/>
    <property type="evidence" value="ECO:0007669"/>
    <property type="project" value="TreeGrafter"/>
</dbReference>
<dbReference type="InterPro" id="IPR028055">
    <property type="entry name" value="YidC/Oxa/ALB_C"/>
</dbReference>
<accession>A0A061AGT5</accession>
<evidence type="ECO:0000256" key="4">
    <source>
        <dbReference type="ARBA" id="ARBA00022989"/>
    </source>
</evidence>
<gene>
    <name evidence="9" type="ORF">CYFA0S_01e04566g</name>
</gene>
<keyword evidence="5 7" id="KW-0472">Membrane</keyword>
<evidence type="ECO:0000256" key="7">
    <source>
        <dbReference type="SAM" id="Phobius"/>
    </source>
</evidence>
<name>A0A061AGT5_CYBFA</name>
<evidence type="ECO:0000256" key="3">
    <source>
        <dbReference type="ARBA" id="ARBA00022692"/>
    </source>
</evidence>
<dbReference type="PhylomeDB" id="A0A061AGT5"/>
<organism evidence="9">
    <name type="scientific">Cyberlindnera fabianii</name>
    <name type="common">Yeast</name>
    <name type="synonym">Hansenula fabianii</name>
    <dbReference type="NCBI Taxonomy" id="36022"/>
    <lineage>
        <taxon>Eukaryota</taxon>
        <taxon>Fungi</taxon>
        <taxon>Dikarya</taxon>
        <taxon>Ascomycota</taxon>
        <taxon>Saccharomycotina</taxon>
        <taxon>Saccharomycetes</taxon>
        <taxon>Phaffomycetales</taxon>
        <taxon>Phaffomycetaceae</taxon>
        <taxon>Cyberlindnera</taxon>
    </lineage>
</organism>
<dbReference type="GO" id="GO:0032977">
    <property type="term" value="F:membrane insertase activity"/>
    <property type="evidence" value="ECO:0007669"/>
    <property type="project" value="InterPro"/>
</dbReference>
<evidence type="ECO:0000256" key="1">
    <source>
        <dbReference type="ARBA" id="ARBA00004141"/>
    </source>
</evidence>
<evidence type="ECO:0000256" key="6">
    <source>
        <dbReference type="RuleBase" id="RU003945"/>
    </source>
</evidence>
<feature type="domain" description="Membrane insertase YidC/Oxa/ALB C-terminal" evidence="8">
    <location>
        <begin position="142"/>
        <end position="295"/>
    </location>
</feature>
<keyword evidence="3 6" id="KW-0812">Transmembrane</keyword>
<comment type="subcellular location">
    <subcellularLocation>
        <location evidence="1 6">Membrane</location>
        <topology evidence="1 6">Multi-pass membrane protein</topology>
    </subcellularLocation>
</comment>
<dbReference type="InterPro" id="IPR001708">
    <property type="entry name" value="YidC/ALB3/OXA1/COX18"/>
</dbReference>
<comment type="similarity">
    <text evidence="2 6">Belongs to the OXA1/ALB3/YidC family.</text>
</comment>
<dbReference type="OrthoDB" id="2148490at2759"/>
<dbReference type="Pfam" id="PF02096">
    <property type="entry name" value="60KD_IMP"/>
    <property type="match status" value="1"/>
</dbReference>
<evidence type="ECO:0000313" key="9">
    <source>
        <dbReference type="EMBL" id="CDR36795.1"/>
    </source>
</evidence>
<dbReference type="CDD" id="cd20069">
    <property type="entry name" value="5TM_Oxa1-like"/>
    <property type="match status" value="1"/>
</dbReference>
<reference evidence="9" key="1">
    <citation type="journal article" date="2014" name="Genome Announc.">
        <title>Genome sequence of the yeast Cyberlindnera fabianii (Hansenula fabianii).</title>
        <authorList>
            <person name="Freel K.C."/>
            <person name="Sarilar V."/>
            <person name="Neuveglise C."/>
            <person name="Devillers H."/>
            <person name="Friedrich A."/>
            <person name="Schacherer J."/>
        </authorList>
    </citation>
    <scope>NUCLEOTIDE SEQUENCE</scope>
    <source>
        <strain evidence="9">YJS4271</strain>
    </source>
</reference>
<dbReference type="PANTHER" id="PTHR12428">
    <property type="entry name" value="OXA1"/>
    <property type="match status" value="1"/>
</dbReference>
<protein>
    <submittedName>
        <fullName evidence="9">CYFA0S01e04566g1_1</fullName>
    </submittedName>
</protein>
<sequence length="330" mass="36624">MFRALPTRSIRLTQNVVTRSAWRSQSRAFSIADALTTMTSTMEAAKVMSGLPWWLFIPATTIAVRATLTLPLAIIQRKRLQIQASLRPIVASMGPILRLKLAQRAVQAKAKETSNTQEGAQFIKGAASALSYDQIVVLTAKERRKRQQALFKDHGCEMWKNMLLPVMQIPIWIALSATFRELSGFTDVSASPLDPTLTLEGIKFATDLSIADPTGILPIALGTLMITNVEWNYANYQLTRTSVSRSKRITPQESLLNLARFGAVFLMAISTQAPAALVLYWISSNLFSLLQNMVLDTFLPVRSDFRIPSGKPNKNTKAIPLFTRNLLKSS</sequence>
<evidence type="ECO:0000256" key="5">
    <source>
        <dbReference type="ARBA" id="ARBA00023136"/>
    </source>
</evidence>
<feature type="transmembrane region" description="Helical" evidence="7">
    <location>
        <begin position="255"/>
        <end position="282"/>
    </location>
</feature>
<proteinExistence type="inferred from homology"/>
<dbReference type="GO" id="GO:0005743">
    <property type="term" value="C:mitochondrial inner membrane"/>
    <property type="evidence" value="ECO:0007669"/>
    <property type="project" value="TreeGrafter"/>
</dbReference>
<evidence type="ECO:0000259" key="8">
    <source>
        <dbReference type="Pfam" id="PF02096"/>
    </source>
</evidence>
<dbReference type="AlphaFoldDB" id="A0A061AGT5"/>